<dbReference type="OrthoDB" id="9797479at2"/>
<comment type="caution">
    <text evidence="2">The sequence shown here is derived from an EMBL/GenBank/DDBJ whole genome shotgun (WGS) entry which is preliminary data.</text>
</comment>
<sequence length="463" mass="49688">MKKLFVNCAFVAASLFAAGPSQADVGSDLKNFWERTGGGVNVTKPTAYRGQQAGYATLGSLYLRTRPRNSQLATIQLPSIRAGCGGIDIFGGAFSFISEDELIALMEAIMQNAAGFAFELALESLSPSVQEIVAKLRDLMQQVNSTNINSCEAGQLLTSSLWPKMDGASQHVCQTIGGYTGRFADRVASRHGCGTGGNHSSTMDRADGALADQVPTDVNYAWRAVKKNNFLSSNPRIAEFFMTLTGTIITVAAEDDDTSPTHRTIPARALSPDAAKALVEGGAYKSLRCDEVNECLNPVMRDLTLNANDALFAVTAKAIQDLSDAISNDTEPPDEAIALINLTSVPIYEHLVTAKSYKYKFVQDDINSMAELVAVDLSIAYIDEGVSEILNSAANVDIAGDLNREFQEKVSHTKGVLQDLRASAQRKYAEALRNLERLHLAKGELAASSNTIFGNMINVSGGQ</sequence>
<evidence type="ECO:0000256" key="1">
    <source>
        <dbReference type="SAM" id="SignalP"/>
    </source>
</evidence>
<evidence type="ECO:0000313" key="2">
    <source>
        <dbReference type="EMBL" id="PRZ45597.1"/>
    </source>
</evidence>
<feature type="chain" id="PRO_5015499053" evidence="1">
    <location>
        <begin position="24"/>
        <end position="463"/>
    </location>
</feature>
<dbReference type="AlphaFoldDB" id="A0A2T1AAQ0"/>
<dbReference type="Proteomes" id="UP000237718">
    <property type="component" value="Unassembled WGS sequence"/>
</dbReference>
<dbReference type="InterPro" id="IPR010927">
    <property type="entry name" value="T4SS_TraH"/>
</dbReference>
<name>A0A2T1AAQ0_TRISK</name>
<protein>
    <submittedName>
        <fullName evidence="2">Conjugative transfer pilus assembly protein TraH</fullName>
    </submittedName>
</protein>
<organism evidence="2 3">
    <name type="scientific">Tritonibacter scottomollicae</name>
    <name type="common">Epibacterium scottomollicae</name>
    <dbReference type="NCBI Taxonomy" id="483013"/>
    <lineage>
        <taxon>Bacteria</taxon>
        <taxon>Pseudomonadati</taxon>
        <taxon>Pseudomonadota</taxon>
        <taxon>Alphaproteobacteria</taxon>
        <taxon>Rhodobacterales</taxon>
        <taxon>Paracoccaceae</taxon>
        <taxon>Tritonibacter</taxon>
    </lineage>
</organism>
<accession>A0A2T1AAQ0</accession>
<gene>
    <name evidence="2" type="ORF">CLV89_11448</name>
</gene>
<feature type="signal peptide" evidence="1">
    <location>
        <begin position="1"/>
        <end position="23"/>
    </location>
</feature>
<dbReference type="Pfam" id="PF06122">
    <property type="entry name" value="TraH"/>
    <property type="match status" value="1"/>
</dbReference>
<dbReference type="RefSeq" id="WP_106165016.1">
    <property type="nucleotide sequence ID" value="NZ_PVUF01000014.1"/>
</dbReference>
<reference evidence="2 3" key="1">
    <citation type="submission" date="2018-03" db="EMBL/GenBank/DDBJ databases">
        <title>Genomic Encyclopedia of Archaeal and Bacterial Type Strains, Phase II (KMG-II): from individual species to whole genera.</title>
        <authorList>
            <person name="Goeker M."/>
        </authorList>
    </citation>
    <scope>NUCLEOTIDE SEQUENCE [LARGE SCALE GENOMIC DNA]</scope>
    <source>
        <strain evidence="2 3">DSM 25328</strain>
    </source>
</reference>
<proteinExistence type="predicted"/>
<dbReference type="EMBL" id="PVUF01000014">
    <property type="protein sequence ID" value="PRZ45597.1"/>
    <property type="molecule type" value="Genomic_DNA"/>
</dbReference>
<evidence type="ECO:0000313" key="3">
    <source>
        <dbReference type="Proteomes" id="UP000237718"/>
    </source>
</evidence>
<keyword evidence="1" id="KW-0732">Signal</keyword>